<dbReference type="InterPro" id="IPR044665">
    <property type="entry name" value="E_coli_cyclophilin_A-like"/>
</dbReference>
<dbReference type="RefSeq" id="WP_067909149.1">
    <property type="nucleotide sequence ID" value="NZ_KQ954244.1"/>
</dbReference>
<dbReference type="Pfam" id="PF00160">
    <property type="entry name" value="Pro_isomerase"/>
    <property type="match status" value="1"/>
</dbReference>
<dbReference type="Proteomes" id="UP000058012">
    <property type="component" value="Unassembled WGS sequence"/>
</dbReference>
<evidence type="ECO:0000256" key="1">
    <source>
        <dbReference type="ARBA" id="ARBA00013194"/>
    </source>
</evidence>
<feature type="domain" description="PPIase cyclophilin-type" evidence="5">
    <location>
        <begin position="46"/>
        <end position="213"/>
    </location>
</feature>
<proteinExistence type="predicted"/>
<keyword evidence="2" id="KW-0697">Rotamase</keyword>
<keyword evidence="3 6" id="KW-0413">Isomerase</keyword>
<evidence type="ECO:0000256" key="4">
    <source>
        <dbReference type="SAM" id="SignalP"/>
    </source>
</evidence>
<gene>
    <name evidence="6" type="ORF">AQZ52_01055</name>
</gene>
<dbReference type="STRING" id="1117702.AQZ52_01055"/>
<keyword evidence="7" id="KW-1185">Reference proteome</keyword>
<keyword evidence="4" id="KW-0732">Signal</keyword>
<dbReference type="InterPro" id="IPR002130">
    <property type="entry name" value="Cyclophilin-type_PPIase_dom"/>
</dbReference>
<accession>A0A124JWX6</accession>
<name>A0A124JWX6_9SPHN</name>
<sequence>MTRRFVLAALPLAALLVAAAPQKPAPLPPLAPPRPLAAVERVALVTELGTVELALDWAHAPISTANFLRYVDAKRFDGITFYRAMHLAWGDQPNGLLQGGLRDPRRLFPPIAHEPTSQTGLSHKAGAISMARNAPGTATADFSIMLSDLTGLDADPKSSDPEAQAGYAVFGKVTAGMDVVRKIWESPISPTLGEGGMRGQMLEAPVKILTARRLPQPVGSAP</sequence>
<dbReference type="Gene3D" id="2.40.100.10">
    <property type="entry name" value="Cyclophilin-like"/>
    <property type="match status" value="1"/>
</dbReference>
<dbReference type="GO" id="GO:0003755">
    <property type="term" value="F:peptidyl-prolyl cis-trans isomerase activity"/>
    <property type="evidence" value="ECO:0007669"/>
    <property type="project" value="UniProtKB-KW"/>
</dbReference>
<dbReference type="AlphaFoldDB" id="A0A124JWX6"/>
<organism evidence="6 7">
    <name type="scientific">Novosphingobium fuchskuhlense</name>
    <dbReference type="NCBI Taxonomy" id="1117702"/>
    <lineage>
        <taxon>Bacteria</taxon>
        <taxon>Pseudomonadati</taxon>
        <taxon>Pseudomonadota</taxon>
        <taxon>Alphaproteobacteria</taxon>
        <taxon>Sphingomonadales</taxon>
        <taxon>Sphingomonadaceae</taxon>
        <taxon>Novosphingobium</taxon>
    </lineage>
</organism>
<dbReference type="InterPro" id="IPR029000">
    <property type="entry name" value="Cyclophilin-like_dom_sf"/>
</dbReference>
<evidence type="ECO:0000313" key="6">
    <source>
        <dbReference type="EMBL" id="KUR73787.1"/>
    </source>
</evidence>
<evidence type="ECO:0000313" key="7">
    <source>
        <dbReference type="Proteomes" id="UP000058012"/>
    </source>
</evidence>
<protein>
    <recommendedName>
        <fullName evidence="1">peptidylprolyl isomerase</fullName>
        <ecNumber evidence="1">5.2.1.8</ecNumber>
    </recommendedName>
</protein>
<dbReference type="EMBL" id="LLZS01000001">
    <property type="protein sequence ID" value="KUR73787.1"/>
    <property type="molecule type" value="Genomic_DNA"/>
</dbReference>
<reference evidence="6 7" key="1">
    <citation type="submission" date="2015-10" db="EMBL/GenBank/DDBJ databases">
        <title>Draft genome sequence of Novosphingobium fuchskuhlense DSM 25065 isolated from a surface water sample of the southwest basin of Lake Grosse Fuchskuhle.</title>
        <authorList>
            <person name="Ruckert C."/>
            <person name="Winkler A."/>
            <person name="Glaeser J."/>
            <person name="Grossart H.-P."/>
            <person name="Kalinowski J."/>
            <person name="Glaeser S."/>
        </authorList>
    </citation>
    <scope>NUCLEOTIDE SEQUENCE [LARGE SCALE GENOMIC DNA]</scope>
    <source>
        <strain evidence="6 7">FNE08-7</strain>
    </source>
</reference>
<dbReference type="EC" id="5.2.1.8" evidence="1"/>
<evidence type="ECO:0000259" key="5">
    <source>
        <dbReference type="PROSITE" id="PS50072"/>
    </source>
</evidence>
<feature type="signal peptide" evidence="4">
    <location>
        <begin position="1"/>
        <end position="19"/>
    </location>
</feature>
<evidence type="ECO:0000256" key="3">
    <source>
        <dbReference type="ARBA" id="ARBA00023235"/>
    </source>
</evidence>
<comment type="caution">
    <text evidence="6">The sequence shown here is derived from an EMBL/GenBank/DDBJ whole genome shotgun (WGS) entry which is preliminary data.</text>
</comment>
<dbReference type="PROSITE" id="PS50072">
    <property type="entry name" value="CSA_PPIASE_2"/>
    <property type="match status" value="1"/>
</dbReference>
<dbReference type="SUPFAM" id="SSF50891">
    <property type="entry name" value="Cyclophilin-like"/>
    <property type="match status" value="1"/>
</dbReference>
<evidence type="ECO:0000256" key="2">
    <source>
        <dbReference type="ARBA" id="ARBA00023110"/>
    </source>
</evidence>
<feature type="chain" id="PRO_5007174924" description="peptidylprolyl isomerase" evidence="4">
    <location>
        <begin position="20"/>
        <end position="222"/>
    </location>
</feature>
<dbReference type="PANTHER" id="PTHR43246">
    <property type="entry name" value="PEPTIDYL-PROLYL CIS-TRANS ISOMERASE CYP38, CHLOROPLASTIC"/>
    <property type="match status" value="1"/>
</dbReference>